<accession>A0ABY4RNC1</accession>
<proteinExistence type="predicted"/>
<organism evidence="1 2">
    <name type="scientific">Paenibacillus konkukensis</name>
    <dbReference type="NCBI Taxonomy" id="2020716"/>
    <lineage>
        <taxon>Bacteria</taxon>
        <taxon>Bacillati</taxon>
        <taxon>Bacillota</taxon>
        <taxon>Bacilli</taxon>
        <taxon>Bacillales</taxon>
        <taxon>Paenibacillaceae</taxon>
        <taxon>Paenibacillus</taxon>
    </lineage>
</organism>
<dbReference type="RefSeq" id="WP_249865028.1">
    <property type="nucleotide sequence ID" value="NZ_CP027059.1"/>
</dbReference>
<reference evidence="1" key="2">
    <citation type="journal article" date="2021" name="J Anim Sci Technol">
        <title>Complete genome sequence of Paenibacillus konkukensis sp. nov. SK3146 as a potential probiotic strain.</title>
        <authorList>
            <person name="Jung H.I."/>
            <person name="Park S."/>
            <person name="Niu K.M."/>
            <person name="Lee S.W."/>
            <person name="Kothari D."/>
            <person name="Yi K.J."/>
            <person name="Kim S.K."/>
        </authorList>
    </citation>
    <scope>NUCLEOTIDE SEQUENCE</scope>
    <source>
        <strain evidence="1">SK3146</strain>
    </source>
</reference>
<evidence type="ECO:0000313" key="2">
    <source>
        <dbReference type="Proteomes" id="UP001057134"/>
    </source>
</evidence>
<protein>
    <submittedName>
        <fullName evidence="1">Uncharacterized protein</fullName>
    </submittedName>
</protein>
<dbReference type="Proteomes" id="UP001057134">
    <property type="component" value="Chromosome"/>
</dbReference>
<evidence type="ECO:0000313" key="1">
    <source>
        <dbReference type="EMBL" id="UQZ82949.1"/>
    </source>
</evidence>
<name>A0ABY4RNC1_9BACL</name>
<reference evidence="1" key="1">
    <citation type="submission" date="2018-02" db="EMBL/GenBank/DDBJ databases">
        <authorList>
            <person name="Kim S.-K."/>
            <person name="Jung H.-I."/>
            <person name="Lee S.-W."/>
        </authorList>
    </citation>
    <scope>NUCLEOTIDE SEQUENCE</scope>
    <source>
        <strain evidence="1">SK3146</strain>
    </source>
</reference>
<dbReference type="EMBL" id="CP027059">
    <property type="protein sequence ID" value="UQZ82949.1"/>
    <property type="molecule type" value="Genomic_DNA"/>
</dbReference>
<gene>
    <name evidence="1" type="ORF">SK3146_02109</name>
</gene>
<keyword evidence="2" id="KW-1185">Reference proteome</keyword>
<sequence>MRKLFLKRTRLLVVMLLLAVSITGMMQFNRKYVIVNPIPADRFEYEFDLLNGSVIVNPYGIGK</sequence>